<gene>
    <name evidence="2" type="ORF">VNO78_08029</name>
</gene>
<evidence type="ECO:0000313" key="2">
    <source>
        <dbReference type="EMBL" id="KAK7406405.1"/>
    </source>
</evidence>
<evidence type="ECO:0000313" key="3">
    <source>
        <dbReference type="Proteomes" id="UP001386955"/>
    </source>
</evidence>
<feature type="transmembrane region" description="Helical" evidence="1">
    <location>
        <begin position="51"/>
        <end position="72"/>
    </location>
</feature>
<keyword evidence="1" id="KW-0812">Transmembrane</keyword>
<name>A0AAN9XSH1_PSOTE</name>
<organism evidence="2 3">
    <name type="scientific">Psophocarpus tetragonolobus</name>
    <name type="common">Winged bean</name>
    <name type="synonym">Dolichos tetragonolobus</name>
    <dbReference type="NCBI Taxonomy" id="3891"/>
    <lineage>
        <taxon>Eukaryota</taxon>
        <taxon>Viridiplantae</taxon>
        <taxon>Streptophyta</taxon>
        <taxon>Embryophyta</taxon>
        <taxon>Tracheophyta</taxon>
        <taxon>Spermatophyta</taxon>
        <taxon>Magnoliopsida</taxon>
        <taxon>eudicotyledons</taxon>
        <taxon>Gunneridae</taxon>
        <taxon>Pentapetalae</taxon>
        <taxon>rosids</taxon>
        <taxon>fabids</taxon>
        <taxon>Fabales</taxon>
        <taxon>Fabaceae</taxon>
        <taxon>Papilionoideae</taxon>
        <taxon>50 kb inversion clade</taxon>
        <taxon>NPAAA clade</taxon>
        <taxon>indigoferoid/millettioid clade</taxon>
        <taxon>Phaseoleae</taxon>
        <taxon>Psophocarpus</taxon>
    </lineage>
</organism>
<sequence>MSSGVTSSSFGASRSVVVCKCSSGGILLMSWSLGTTSLQNFSLFHHLLNVWALLASGLISISPIITLGSLLYRFVALPTCFGGADVDPITYFQSICIHSLFGSFLALSCT</sequence>
<protein>
    <submittedName>
        <fullName evidence="2">Uncharacterized protein</fullName>
    </submittedName>
</protein>
<dbReference type="AlphaFoldDB" id="A0AAN9XSH1"/>
<proteinExistence type="predicted"/>
<evidence type="ECO:0000256" key="1">
    <source>
        <dbReference type="SAM" id="Phobius"/>
    </source>
</evidence>
<accession>A0AAN9XSH1</accession>
<keyword evidence="3" id="KW-1185">Reference proteome</keyword>
<reference evidence="2 3" key="1">
    <citation type="submission" date="2024-01" db="EMBL/GenBank/DDBJ databases">
        <title>The genomes of 5 underutilized Papilionoideae crops provide insights into root nodulation and disease resistanc.</title>
        <authorList>
            <person name="Jiang F."/>
        </authorList>
    </citation>
    <scope>NUCLEOTIDE SEQUENCE [LARGE SCALE GENOMIC DNA]</scope>
    <source>
        <strain evidence="2">DUOXIRENSHENG_FW03</strain>
        <tissue evidence="2">Leaves</tissue>
    </source>
</reference>
<dbReference type="EMBL" id="JAYMYS010000002">
    <property type="protein sequence ID" value="KAK7406405.1"/>
    <property type="molecule type" value="Genomic_DNA"/>
</dbReference>
<comment type="caution">
    <text evidence="2">The sequence shown here is derived from an EMBL/GenBank/DDBJ whole genome shotgun (WGS) entry which is preliminary data.</text>
</comment>
<keyword evidence="1" id="KW-0472">Membrane</keyword>
<keyword evidence="1" id="KW-1133">Transmembrane helix</keyword>
<feature type="transmembrane region" description="Helical" evidence="1">
    <location>
        <begin position="12"/>
        <end position="31"/>
    </location>
</feature>
<dbReference type="Proteomes" id="UP001386955">
    <property type="component" value="Unassembled WGS sequence"/>
</dbReference>